<dbReference type="CDD" id="cd00464">
    <property type="entry name" value="SK"/>
    <property type="match status" value="1"/>
</dbReference>
<evidence type="ECO:0000256" key="9">
    <source>
        <dbReference type="ARBA" id="ARBA00023141"/>
    </source>
</evidence>
<evidence type="ECO:0000256" key="10">
    <source>
        <dbReference type="ARBA" id="ARBA00048567"/>
    </source>
</evidence>
<gene>
    <name evidence="11" type="ORF">MNB_SUP05-5-446</name>
</gene>
<dbReference type="GO" id="GO:0004765">
    <property type="term" value="F:shikimate kinase activity"/>
    <property type="evidence" value="ECO:0007669"/>
    <property type="project" value="UniProtKB-EC"/>
</dbReference>
<comment type="pathway">
    <text evidence="1">Metabolic intermediate biosynthesis; chorismate biosynthesis; chorismate from D-erythrose 4-phosphate and phosphoenolpyruvate: step 5/7.</text>
</comment>
<dbReference type="Pfam" id="PF01202">
    <property type="entry name" value="SKI"/>
    <property type="match status" value="1"/>
</dbReference>
<dbReference type="GO" id="GO:0005829">
    <property type="term" value="C:cytosol"/>
    <property type="evidence" value="ECO:0007669"/>
    <property type="project" value="TreeGrafter"/>
</dbReference>
<dbReference type="UniPathway" id="UPA00053">
    <property type="reaction ID" value="UER00088"/>
</dbReference>
<dbReference type="Gene3D" id="3.40.50.300">
    <property type="entry name" value="P-loop containing nucleotide triphosphate hydrolases"/>
    <property type="match status" value="1"/>
</dbReference>
<keyword evidence="5 11" id="KW-0808">Transferase</keyword>
<keyword evidence="9" id="KW-0057">Aromatic amino acid biosynthesis</keyword>
<dbReference type="GO" id="GO:0008652">
    <property type="term" value="P:amino acid biosynthetic process"/>
    <property type="evidence" value="ECO:0007669"/>
    <property type="project" value="UniProtKB-KW"/>
</dbReference>
<evidence type="ECO:0000256" key="1">
    <source>
        <dbReference type="ARBA" id="ARBA00004842"/>
    </source>
</evidence>
<evidence type="ECO:0000256" key="4">
    <source>
        <dbReference type="ARBA" id="ARBA00022605"/>
    </source>
</evidence>
<sequence length="170" mass="19455">MKLKKNIYLIGMMGSGKTSIGKRLSCILKVDFFDSDMEIITQTGASINYIFDIEGETGFRKRETKVIKELCQRKNIVLSTGGGAVLSEENQQQFKNGTVIYLNADINILVNRIKNSKNRPLLENNPKETLEKIFIIRDPIYRKIADLVVDTKHKKIYAVIKEIKQFLKTI</sequence>
<accession>A0A1W1CQ49</accession>
<evidence type="ECO:0000256" key="7">
    <source>
        <dbReference type="ARBA" id="ARBA00022777"/>
    </source>
</evidence>
<evidence type="ECO:0000256" key="2">
    <source>
        <dbReference type="ARBA" id="ARBA00006997"/>
    </source>
</evidence>
<name>A0A1W1CQ49_9ZZZZ</name>
<keyword evidence="7 11" id="KW-0418">Kinase</keyword>
<dbReference type="HAMAP" id="MF_00109">
    <property type="entry name" value="Shikimate_kinase"/>
    <property type="match status" value="1"/>
</dbReference>
<evidence type="ECO:0000256" key="6">
    <source>
        <dbReference type="ARBA" id="ARBA00022741"/>
    </source>
</evidence>
<dbReference type="PANTHER" id="PTHR21087:SF16">
    <property type="entry name" value="SHIKIMATE KINASE 1, CHLOROPLASTIC"/>
    <property type="match status" value="1"/>
</dbReference>
<keyword evidence="4" id="KW-0028">Amino-acid biosynthesis</keyword>
<dbReference type="InterPro" id="IPR023000">
    <property type="entry name" value="Shikimate_kinase_CS"/>
</dbReference>
<reference evidence="11" key="1">
    <citation type="submission" date="2016-10" db="EMBL/GenBank/DDBJ databases">
        <authorList>
            <person name="de Groot N.N."/>
        </authorList>
    </citation>
    <scope>NUCLEOTIDE SEQUENCE</scope>
</reference>
<evidence type="ECO:0000313" key="11">
    <source>
        <dbReference type="EMBL" id="SFV67946.1"/>
    </source>
</evidence>
<dbReference type="GO" id="GO:0009073">
    <property type="term" value="P:aromatic amino acid family biosynthetic process"/>
    <property type="evidence" value="ECO:0007669"/>
    <property type="project" value="UniProtKB-KW"/>
</dbReference>
<dbReference type="InterPro" id="IPR027417">
    <property type="entry name" value="P-loop_NTPase"/>
</dbReference>
<proteinExistence type="inferred from homology"/>
<keyword evidence="6" id="KW-0547">Nucleotide-binding</keyword>
<protein>
    <recommendedName>
        <fullName evidence="3">shikimate kinase</fullName>
        <ecNumber evidence="3">2.7.1.71</ecNumber>
    </recommendedName>
</protein>
<dbReference type="PANTHER" id="PTHR21087">
    <property type="entry name" value="SHIKIMATE KINASE"/>
    <property type="match status" value="1"/>
</dbReference>
<dbReference type="EC" id="2.7.1.71" evidence="3"/>
<comment type="catalytic activity">
    <reaction evidence="10">
        <text>shikimate + ATP = 3-phosphoshikimate + ADP + H(+)</text>
        <dbReference type="Rhea" id="RHEA:13121"/>
        <dbReference type="ChEBI" id="CHEBI:15378"/>
        <dbReference type="ChEBI" id="CHEBI:30616"/>
        <dbReference type="ChEBI" id="CHEBI:36208"/>
        <dbReference type="ChEBI" id="CHEBI:145989"/>
        <dbReference type="ChEBI" id="CHEBI:456216"/>
        <dbReference type="EC" id="2.7.1.71"/>
    </reaction>
</comment>
<dbReference type="SUPFAM" id="SSF52540">
    <property type="entry name" value="P-loop containing nucleoside triphosphate hydrolases"/>
    <property type="match status" value="1"/>
</dbReference>
<dbReference type="PRINTS" id="PR01100">
    <property type="entry name" value="SHIKIMTKNASE"/>
</dbReference>
<comment type="similarity">
    <text evidence="2">Belongs to the shikimate kinase family.</text>
</comment>
<keyword evidence="8" id="KW-0067">ATP-binding</keyword>
<organism evidence="11">
    <name type="scientific">hydrothermal vent metagenome</name>
    <dbReference type="NCBI Taxonomy" id="652676"/>
    <lineage>
        <taxon>unclassified sequences</taxon>
        <taxon>metagenomes</taxon>
        <taxon>ecological metagenomes</taxon>
    </lineage>
</organism>
<dbReference type="InterPro" id="IPR031322">
    <property type="entry name" value="Shikimate/glucono_kinase"/>
</dbReference>
<dbReference type="AlphaFoldDB" id="A0A1W1CQ49"/>
<dbReference type="InterPro" id="IPR000623">
    <property type="entry name" value="Shikimate_kinase/TSH1"/>
</dbReference>
<dbReference type="EMBL" id="FPHJ01000059">
    <property type="protein sequence ID" value="SFV67946.1"/>
    <property type="molecule type" value="Genomic_DNA"/>
</dbReference>
<evidence type="ECO:0000256" key="5">
    <source>
        <dbReference type="ARBA" id="ARBA00022679"/>
    </source>
</evidence>
<evidence type="ECO:0000256" key="3">
    <source>
        <dbReference type="ARBA" id="ARBA00012154"/>
    </source>
</evidence>
<evidence type="ECO:0000256" key="8">
    <source>
        <dbReference type="ARBA" id="ARBA00022840"/>
    </source>
</evidence>
<dbReference type="PROSITE" id="PS01128">
    <property type="entry name" value="SHIKIMATE_KINASE"/>
    <property type="match status" value="1"/>
</dbReference>
<dbReference type="GO" id="GO:0009423">
    <property type="term" value="P:chorismate biosynthetic process"/>
    <property type="evidence" value="ECO:0007669"/>
    <property type="project" value="UniProtKB-UniPathway"/>
</dbReference>
<dbReference type="GO" id="GO:0005524">
    <property type="term" value="F:ATP binding"/>
    <property type="evidence" value="ECO:0007669"/>
    <property type="project" value="UniProtKB-KW"/>
</dbReference>